<name>A0ABV8TYS4_9ACTN</name>
<accession>A0ABV8TYS4</accession>
<dbReference type="EMBL" id="JBHSDK010000015">
    <property type="protein sequence ID" value="MFC4335752.1"/>
    <property type="molecule type" value="Genomic_DNA"/>
</dbReference>
<dbReference type="SUPFAM" id="SSF53335">
    <property type="entry name" value="S-adenosyl-L-methionine-dependent methyltransferases"/>
    <property type="match status" value="1"/>
</dbReference>
<evidence type="ECO:0000313" key="3">
    <source>
        <dbReference type="Proteomes" id="UP001595823"/>
    </source>
</evidence>
<gene>
    <name evidence="2" type="ORF">ACFPET_11120</name>
</gene>
<keyword evidence="3" id="KW-1185">Reference proteome</keyword>
<protein>
    <submittedName>
        <fullName evidence="2">Uncharacterized protein</fullName>
    </submittedName>
</protein>
<evidence type="ECO:0000313" key="2">
    <source>
        <dbReference type="EMBL" id="MFC4335752.1"/>
    </source>
</evidence>
<feature type="compositionally biased region" description="Gly residues" evidence="1">
    <location>
        <begin position="153"/>
        <end position="181"/>
    </location>
</feature>
<evidence type="ECO:0000256" key="1">
    <source>
        <dbReference type="SAM" id="MobiDB-lite"/>
    </source>
</evidence>
<sequence length="576" mass="60559">MAVVTLGDIARLAEVNASAVSNWKSRDPGFPRPVDAEGRYFDLGQVEQWAASEGRAFLVSPADRVWFGLAERFPTADEALGYAASQLVMPEPDDDVIADLVVSEDRSVVLEGFAVRAGAAPESDFADRVRSLLAMSLAIRDEPGASGERDGVTGSGTGALPGGGGAPGRPGAGAEGGPGGERAGREGDGAEPLSAYDPAAARGDLLLACAEQPGVGSVTGTEPDPSKAATAHARLALLHPGVRESVTTEEALVGPPPSDPFDLVVCDAYSAARAQVTVPPSASDARGVYGRPPKTEPEMSWLVHCATVAKRGGLVLVRMPNAASHRRSGRRIRAELIRQGALRAVVSNPDGRTQTWVLRPQAPSNGQVVLSDGDLGEGVPVSAIELLDEAVDVTPDLYLSRDAGGPADVVAELGGLEGRLREAAESVPHWRVTEGQTHPGVSLETLEKDGAVSISQETEGRGIALEPRSLRILSLGTLEPQSTPVWLITVTGGWDADWIAACLHHHRPGTSGTSEGKRRILGVKVPRLSYDEQRYRGAAFREVWELRKRLAALSRECAALADGTAAMVQNCSVEWE</sequence>
<proteinExistence type="predicted"/>
<organism evidence="2 3">
    <name type="scientific">Salininema proteolyticum</name>
    <dbReference type="NCBI Taxonomy" id="1607685"/>
    <lineage>
        <taxon>Bacteria</taxon>
        <taxon>Bacillati</taxon>
        <taxon>Actinomycetota</taxon>
        <taxon>Actinomycetes</taxon>
        <taxon>Glycomycetales</taxon>
        <taxon>Glycomycetaceae</taxon>
        <taxon>Salininema</taxon>
    </lineage>
</organism>
<dbReference type="RefSeq" id="WP_380620924.1">
    <property type="nucleotide sequence ID" value="NZ_JBHSDK010000015.1"/>
</dbReference>
<dbReference type="Gene3D" id="3.40.50.150">
    <property type="entry name" value="Vaccinia Virus protein VP39"/>
    <property type="match status" value="1"/>
</dbReference>
<comment type="caution">
    <text evidence="2">The sequence shown here is derived from an EMBL/GenBank/DDBJ whole genome shotgun (WGS) entry which is preliminary data.</text>
</comment>
<dbReference type="InterPro" id="IPR029063">
    <property type="entry name" value="SAM-dependent_MTases_sf"/>
</dbReference>
<reference evidence="3" key="1">
    <citation type="journal article" date="2019" name="Int. J. Syst. Evol. Microbiol.">
        <title>The Global Catalogue of Microorganisms (GCM) 10K type strain sequencing project: providing services to taxonomists for standard genome sequencing and annotation.</title>
        <authorList>
            <consortium name="The Broad Institute Genomics Platform"/>
            <consortium name="The Broad Institute Genome Sequencing Center for Infectious Disease"/>
            <person name="Wu L."/>
            <person name="Ma J."/>
        </authorList>
    </citation>
    <scope>NUCLEOTIDE SEQUENCE [LARGE SCALE GENOMIC DNA]</scope>
    <source>
        <strain evidence="3">IBRC-M 10908</strain>
    </source>
</reference>
<dbReference type="Proteomes" id="UP001595823">
    <property type="component" value="Unassembled WGS sequence"/>
</dbReference>
<feature type="region of interest" description="Disordered" evidence="1">
    <location>
        <begin position="143"/>
        <end position="196"/>
    </location>
</feature>